<accession>A0A0J9X923</accession>
<evidence type="ECO:0000256" key="7">
    <source>
        <dbReference type="ARBA" id="ARBA00022777"/>
    </source>
</evidence>
<feature type="binding site" evidence="12">
    <location>
        <position position="57"/>
    </location>
    <ligand>
        <name>ATP</name>
        <dbReference type="ChEBI" id="CHEBI:30616"/>
    </ligand>
</feature>
<dbReference type="PROSITE" id="PS50011">
    <property type="entry name" value="PROTEIN_KINASE_DOM"/>
    <property type="match status" value="1"/>
</dbReference>
<dbReference type="EMBL" id="CCBN010000005">
    <property type="protein sequence ID" value="CDO53643.1"/>
    <property type="molecule type" value="Genomic_DNA"/>
</dbReference>
<dbReference type="EC" id="2.7.11.17" evidence="2"/>
<dbReference type="Gene3D" id="1.10.510.10">
    <property type="entry name" value="Transferase(Phosphotransferase) domain 1"/>
    <property type="match status" value="1"/>
</dbReference>
<evidence type="ECO:0000256" key="12">
    <source>
        <dbReference type="PROSITE-ProRule" id="PRU10141"/>
    </source>
</evidence>
<dbReference type="GO" id="GO:0005516">
    <property type="term" value="F:calmodulin binding"/>
    <property type="evidence" value="ECO:0007669"/>
    <property type="project" value="UniProtKB-KW"/>
</dbReference>
<evidence type="ECO:0000256" key="5">
    <source>
        <dbReference type="ARBA" id="ARBA00022679"/>
    </source>
</evidence>
<evidence type="ECO:0000313" key="16">
    <source>
        <dbReference type="EMBL" id="CDO53643.1"/>
    </source>
</evidence>
<keyword evidence="8 12" id="KW-0067">ATP-binding</keyword>
<name>A0A0J9X923_GEOCN</name>
<evidence type="ECO:0000256" key="6">
    <source>
        <dbReference type="ARBA" id="ARBA00022741"/>
    </source>
</evidence>
<evidence type="ECO:0000256" key="3">
    <source>
        <dbReference type="ARBA" id="ARBA00022527"/>
    </source>
</evidence>
<gene>
    <name evidence="16" type="ORF">BN980_GECA05s04927g</name>
</gene>
<dbReference type="Gene3D" id="3.30.200.20">
    <property type="entry name" value="Phosphorylase Kinase, domain 1"/>
    <property type="match status" value="1"/>
</dbReference>
<sequence length="409" mass="45522">MSTFQTFLNRVSGQPESYKLKSEYKFGKTLGAGTFGIVKRATHIPTGEEVAVKIILKKNLHGNEQMVIDELQMLQSLHHPHIVAFKSWFESREKYYIVTQLATGGELFDRICDYGKFTEKDGVTTIREILDAISYLHNRNIVHRDLKPENLLYLTPAPDSSLVLADFGIAKSLKDPNQKLTSMAGSFGYAAPEVLLGTGHGKPCDIWSLGVITYTILSGYSPFRAETIDDFLAEVEDTGFLVFHERYWKTISPQAKEFISSMLNPNPEKRPTANELLNHPWIADEKAANATENLLPNIRVGFNARQKLRKGIEAVRLANRIAALKLDELEEGEDGDPTPTLAARLAKVSLANREPETAETGSAAAKSGKSMLAFQEVVRAVTRNKDLLNGDKNGDKKEADKKEDDKTNN</sequence>
<keyword evidence="17" id="KW-1185">Reference proteome</keyword>
<evidence type="ECO:0000256" key="4">
    <source>
        <dbReference type="ARBA" id="ARBA00022553"/>
    </source>
</evidence>
<dbReference type="InterPro" id="IPR011009">
    <property type="entry name" value="Kinase-like_dom_sf"/>
</dbReference>
<proteinExistence type="inferred from homology"/>
<evidence type="ECO:0000256" key="8">
    <source>
        <dbReference type="ARBA" id="ARBA00022840"/>
    </source>
</evidence>
<dbReference type="InterPro" id="IPR000719">
    <property type="entry name" value="Prot_kinase_dom"/>
</dbReference>
<keyword evidence="9" id="KW-0112">Calmodulin-binding</keyword>
<comment type="similarity">
    <text evidence="1">Belongs to the protein kinase superfamily. CAMK Ser/Thr protein kinase family. CaMK subfamily.</text>
</comment>
<comment type="caution">
    <text evidence="16">The sequence shown here is derived from an EMBL/GenBank/DDBJ whole genome shotgun (WGS) entry which is preliminary data.</text>
</comment>
<dbReference type="SUPFAM" id="SSF56112">
    <property type="entry name" value="Protein kinase-like (PK-like)"/>
    <property type="match status" value="1"/>
</dbReference>
<evidence type="ECO:0000256" key="11">
    <source>
        <dbReference type="ARBA" id="ARBA00047430"/>
    </source>
</evidence>
<evidence type="ECO:0000256" key="9">
    <source>
        <dbReference type="ARBA" id="ARBA00022860"/>
    </source>
</evidence>
<dbReference type="PANTHER" id="PTHR24347">
    <property type="entry name" value="SERINE/THREONINE-PROTEIN KINASE"/>
    <property type="match status" value="1"/>
</dbReference>
<dbReference type="InterPro" id="IPR008271">
    <property type="entry name" value="Ser/Thr_kinase_AS"/>
</dbReference>
<dbReference type="GO" id="GO:0005524">
    <property type="term" value="F:ATP binding"/>
    <property type="evidence" value="ECO:0007669"/>
    <property type="project" value="UniProtKB-UniRule"/>
</dbReference>
<dbReference type="CDD" id="cd05117">
    <property type="entry name" value="STKc_CAMK"/>
    <property type="match status" value="1"/>
</dbReference>
<feature type="region of interest" description="Disordered" evidence="14">
    <location>
        <begin position="383"/>
        <end position="409"/>
    </location>
</feature>
<evidence type="ECO:0000256" key="10">
    <source>
        <dbReference type="ARBA" id="ARBA00047307"/>
    </source>
</evidence>
<dbReference type="SMART" id="SM00220">
    <property type="entry name" value="S_TKc"/>
    <property type="match status" value="1"/>
</dbReference>
<evidence type="ECO:0000256" key="14">
    <source>
        <dbReference type="SAM" id="MobiDB-lite"/>
    </source>
</evidence>
<keyword evidence="4" id="KW-0597">Phosphoprotein</keyword>
<feature type="domain" description="Protein kinase" evidence="15">
    <location>
        <begin position="24"/>
        <end position="282"/>
    </location>
</feature>
<keyword evidence="5" id="KW-0808">Transferase</keyword>
<dbReference type="AlphaFoldDB" id="A0A0J9X923"/>
<dbReference type="FunFam" id="1.10.510.10:FF:000449">
    <property type="entry name" value="Calcium/calmodulin-dependent protein kinase"/>
    <property type="match status" value="1"/>
</dbReference>
<dbReference type="FunFam" id="3.30.200.20:FF:000278">
    <property type="entry name" value="Calcium/calmodulin-dependent protein kinase II"/>
    <property type="match status" value="1"/>
</dbReference>
<keyword evidence="7 16" id="KW-0418">Kinase</keyword>
<protein>
    <recommendedName>
        <fullName evidence="2">calcium/calmodulin-dependent protein kinase</fullName>
        <ecNumber evidence="2">2.7.11.17</ecNumber>
    </recommendedName>
</protein>
<evidence type="ECO:0000256" key="1">
    <source>
        <dbReference type="ARBA" id="ARBA00005354"/>
    </source>
</evidence>
<evidence type="ECO:0000259" key="15">
    <source>
        <dbReference type="PROSITE" id="PS50011"/>
    </source>
</evidence>
<keyword evidence="3 13" id="KW-0723">Serine/threonine-protein kinase</keyword>
<organism evidence="16 17">
    <name type="scientific">Geotrichum candidum</name>
    <name type="common">Oospora lactis</name>
    <name type="synonym">Dipodascus geotrichum</name>
    <dbReference type="NCBI Taxonomy" id="1173061"/>
    <lineage>
        <taxon>Eukaryota</taxon>
        <taxon>Fungi</taxon>
        <taxon>Dikarya</taxon>
        <taxon>Ascomycota</taxon>
        <taxon>Saccharomycotina</taxon>
        <taxon>Dipodascomycetes</taxon>
        <taxon>Dipodascales</taxon>
        <taxon>Dipodascaceae</taxon>
        <taxon>Geotrichum</taxon>
    </lineage>
</organism>
<evidence type="ECO:0000256" key="2">
    <source>
        <dbReference type="ARBA" id="ARBA00012434"/>
    </source>
</evidence>
<dbReference type="GO" id="GO:0004683">
    <property type="term" value="F:calcium/calmodulin-dependent protein kinase activity"/>
    <property type="evidence" value="ECO:0007669"/>
    <property type="project" value="UniProtKB-EC"/>
</dbReference>
<dbReference type="PROSITE" id="PS00108">
    <property type="entry name" value="PROTEIN_KINASE_ST"/>
    <property type="match status" value="1"/>
</dbReference>
<dbReference type="PROSITE" id="PS00107">
    <property type="entry name" value="PROTEIN_KINASE_ATP"/>
    <property type="match status" value="1"/>
</dbReference>
<dbReference type="OrthoDB" id="40902at2759"/>
<evidence type="ECO:0000313" key="17">
    <source>
        <dbReference type="Proteomes" id="UP000242525"/>
    </source>
</evidence>
<comment type="catalytic activity">
    <reaction evidence="10">
        <text>L-threonyl-[protein] + ATP = O-phospho-L-threonyl-[protein] + ADP + H(+)</text>
        <dbReference type="Rhea" id="RHEA:46608"/>
        <dbReference type="Rhea" id="RHEA-COMP:11060"/>
        <dbReference type="Rhea" id="RHEA-COMP:11605"/>
        <dbReference type="ChEBI" id="CHEBI:15378"/>
        <dbReference type="ChEBI" id="CHEBI:30013"/>
        <dbReference type="ChEBI" id="CHEBI:30616"/>
        <dbReference type="ChEBI" id="CHEBI:61977"/>
        <dbReference type="ChEBI" id="CHEBI:456216"/>
        <dbReference type="EC" id="2.7.11.17"/>
    </reaction>
</comment>
<dbReference type="STRING" id="1173061.A0A0J9X923"/>
<reference evidence="16" key="1">
    <citation type="submission" date="2014-03" db="EMBL/GenBank/DDBJ databases">
        <authorList>
            <person name="Casaregola S."/>
        </authorList>
    </citation>
    <scope>NUCLEOTIDE SEQUENCE [LARGE SCALE GENOMIC DNA]</scope>
    <source>
        <strain evidence="16">CLIB 918</strain>
    </source>
</reference>
<dbReference type="Pfam" id="PF00069">
    <property type="entry name" value="Pkinase"/>
    <property type="match status" value="1"/>
</dbReference>
<comment type="catalytic activity">
    <reaction evidence="11">
        <text>L-seryl-[protein] + ATP = O-phospho-L-seryl-[protein] + ADP + H(+)</text>
        <dbReference type="Rhea" id="RHEA:17989"/>
        <dbReference type="Rhea" id="RHEA-COMP:9863"/>
        <dbReference type="Rhea" id="RHEA-COMP:11604"/>
        <dbReference type="ChEBI" id="CHEBI:15378"/>
        <dbReference type="ChEBI" id="CHEBI:29999"/>
        <dbReference type="ChEBI" id="CHEBI:30616"/>
        <dbReference type="ChEBI" id="CHEBI:83421"/>
        <dbReference type="ChEBI" id="CHEBI:456216"/>
        <dbReference type="EC" id="2.7.11.17"/>
    </reaction>
</comment>
<keyword evidence="6 12" id="KW-0547">Nucleotide-binding</keyword>
<evidence type="ECO:0000256" key="13">
    <source>
        <dbReference type="RuleBase" id="RU000304"/>
    </source>
</evidence>
<dbReference type="InterPro" id="IPR017441">
    <property type="entry name" value="Protein_kinase_ATP_BS"/>
</dbReference>
<dbReference type="Proteomes" id="UP000242525">
    <property type="component" value="Unassembled WGS sequence"/>
</dbReference>